<dbReference type="Proteomes" id="UP000218615">
    <property type="component" value="Unassembled WGS sequence"/>
</dbReference>
<keyword evidence="3" id="KW-1185">Reference proteome</keyword>
<evidence type="ECO:0000313" key="2">
    <source>
        <dbReference type="EMBL" id="SNQ59421.1"/>
    </source>
</evidence>
<organism evidence="2 3">
    <name type="scientific">Candidatus Methanoperedens nitratireducens</name>
    <dbReference type="NCBI Taxonomy" id="1392998"/>
    <lineage>
        <taxon>Archaea</taxon>
        <taxon>Methanobacteriati</taxon>
        <taxon>Methanobacteriota</taxon>
        <taxon>Stenosarchaea group</taxon>
        <taxon>Methanomicrobia</taxon>
        <taxon>Methanosarcinales</taxon>
        <taxon>ANME-2 cluster</taxon>
        <taxon>Candidatus Methanoperedentaceae</taxon>
        <taxon>Candidatus Methanoperedens</taxon>
    </lineage>
</organism>
<dbReference type="EMBL" id="FZMP01000023">
    <property type="protein sequence ID" value="SNQ59421.1"/>
    <property type="molecule type" value="Genomic_DNA"/>
</dbReference>
<proteinExistence type="predicted"/>
<dbReference type="AlphaFoldDB" id="A0A284VJH2"/>
<name>A0A284VJH2_9EURY</name>
<evidence type="ECO:0000256" key="1">
    <source>
        <dbReference type="SAM" id="MobiDB-lite"/>
    </source>
</evidence>
<protein>
    <submittedName>
        <fullName evidence="2">Uncharacterized protein</fullName>
    </submittedName>
</protein>
<feature type="region of interest" description="Disordered" evidence="1">
    <location>
        <begin position="1"/>
        <end position="27"/>
    </location>
</feature>
<accession>A0A284VJH2</accession>
<gene>
    <name evidence="2" type="ORF">MNV_1190004</name>
</gene>
<sequence length="27" mass="3304">MHQRSEKSNYTKKRNQGLEKLNYSSYL</sequence>
<evidence type="ECO:0000313" key="3">
    <source>
        <dbReference type="Proteomes" id="UP000218615"/>
    </source>
</evidence>
<reference evidence="3" key="1">
    <citation type="submission" date="2017-06" db="EMBL/GenBank/DDBJ databases">
        <authorList>
            <person name="Cremers G."/>
        </authorList>
    </citation>
    <scope>NUCLEOTIDE SEQUENCE [LARGE SCALE GENOMIC DNA]</scope>
</reference>